<proteinExistence type="predicted"/>
<dbReference type="RefSeq" id="WP_033498052.1">
    <property type="nucleotide sequence ID" value="NZ_BAABVZ010000004.1"/>
</dbReference>
<dbReference type="GO" id="GO:0016747">
    <property type="term" value="F:acyltransferase activity, transferring groups other than amino-acyl groups"/>
    <property type="evidence" value="ECO:0007669"/>
    <property type="project" value="InterPro"/>
</dbReference>
<organism evidence="4 5">
    <name type="scientific">Bifidobacterium psychraerophilum</name>
    <dbReference type="NCBI Taxonomy" id="218140"/>
    <lineage>
        <taxon>Bacteria</taxon>
        <taxon>Bacillati</taxon>
        <taxon>Actinomycetota</taxon>
        <taxon>Actinomycetes</taxon>
        <taxon>Bifidobacteriales</taxon>
        <taxon>Bifidobacteriaceae</taxon>
        <taxon>Bifidobacterium</taxon>
    </lineage>
</organism>
<sequence>MHIRAIEAKDDAVIRDIIRAGLKEHGLDVPGTAYFDPQLDSLSSFYAEDGRAYVVVCDDGGRVIGGAGYAEVPGSDGRIAELQKLYVSSDGRGSGASYQLIAQVETGARADGYSVLYLETHHRLQAAMHVYERTGFSLIDGPLGDAQHTTMDRFYRKSLVAEA</sequence>
<evidence type="ECO:0000256" key="1">
    <source>
        <dbReference type="ARBA" id="ARBA00022679"/>
    </source>
</evidence>
<reference evidence="4 5" key="1">
    <citation type="submission" date="2014-03" db="EMBL/GenBank/DDBJ databases">
        <title>Genomics of Bifidobacteria.</title>
        <authorList>
            <person name="Ventura M."/>
            <person name="Milani C."/>
            <person name="Lugli G.A."/>
        </authorList>
    </citation>
    <scope>NUCLEOTIDE SEQUENCE [LARGE SCALE GENOMIC DNA]</scope>
    <source>
        <strain evidence="4 5">LMG 21775</strain>
    </source>
</reference>
<evidence type="ECO:0000259" key="3">
    <source>
        <dbReference type="PROSITE" id="PS51186"/>
    </source>
</evidence>
<dbReference type="InterPro" id="IPR050832">
    <property type="entry name" value="Bact_Acetyltransf"/>
</dbReference>
<evidence type="ECO:0000313" key="4">
    <source>
        <dbReference type="EMBL" id="KFI84845.1"/>
    </source>
</evidence>
<comment type="caution">
    <text evidence="4">The sequence shown here is derived from an EMBL/GenBank/DDBJ whole genome shotgun (WGS) entry which is preliminary data.</text>
</comment>
<dbReference type="AlphaFoldDB" id="A0A087CNJ5"/>
<dbReference type="eggNOG" id="COG0456">
    <property type="taxonomic scope" value="Bacteria"/>
</dbReference>
<dbReference type="Gene3D" id="3.40.630.30">
    <property type="match status" value="1"/>
</dbReference>
<dbReference type="SUPFAM" id="SSF55729">
    <property type="entry name" value="Acyl-CoA N-acyltransferases (Nat)"/>
    <property type="match status" value="1"/>
</dbReference>
<dbReference type="STRING" id="218140.BPSY_0032"/>
<dbReference type="EMBL" id="JGZI01000001">
    <property type="protein sequence ID" value="KFI84845.1"/>
    <property type="molecule type" value="Genomic_DNA"/>
</dbReference>
<dbReference type="PROSITE" id="PS51186">
    <property type="entry name" value="GNAT"/>
    <property type="match status" value="1"/>
</dbReference>
<keyword evidence="1 4" id="KW-0808">Transferase</keyword>
<evidence type="ECO:0000313" key="5">
    <source>
        <dbReference type="Proteomes" id="UP000029050"/>
    </source>
</evidence>
<feature type="domain" description="N-acetyltransferase" evidence="3">
    <location>
        <begin position="1"/>
        <end position="156"/>
    </location>
</feature>
<dbReference type="OrthoDB" id="5419426at2"/>
<dbReference type="CDD" id="cd04301">
    <property type="entry name" value="NAT_SF"/>
    <property type="match status" value="1"/>
</dbReference>
<dbReference type="PANTHER" id="PTHR43877">
    <property type="entry name" value="AMINOALKYLPHOSPHONATE N-ACETYLTRANSFERASE-RELATED-RELATED"/>
    <property type="match status" value="1"/>
</dbReference>
<evidence type="ECO:0000256" key="2">
    <source>
        <dbReference type="ARBA" id="ARBA00023315"/>
    </source>
</evidence>
<keyword evidence="2" id="KW-0012">Acyltransferase</keyword>
<dbReference type="Pfam" id="PF00583">
    <property type="entry name" value="Acetyltransf_1"/>
    <property type="match status" value="1"/>
</dbReference>
<name>A0A087CNJ5_9BIFI</name>
<dbReference type="Proteomes" id="UP000029050">
    <property type="component" value="Unassembled WGS sequence"/>
</dbReference>
<dbReference type="InterPro" id="IPR016181">
    <property type="entry name" value="Acyl_CoA_acyltransferase"/>
</dbReference>
<gene>
    <name evidence="4" type="ORF">BPSY_0032</name>
</gene>
<dbReference type="GeneID" id="98299288"/>
<protein>
    <submittedName>
        <fullName evidence="4">GNAT family acetyltransferase</fullName>
    </submittedName>
</protein>
<accession>A0A087CNJ5</accession>
<keyword evidence="5" id="KW-1185">Reference proteome</keyword>
<dbReference type="InterPro" id="IPR000182">
    <property type="entry name" value="GNAT_dom"/>
</dbReference>